<dbReference type="RefSeq" id="WP_057774925.1">
    <property type="nucleotide sequence ID" value="NZ_CP042593.1"/>
</dbReference>
<dbReference type="Gene3D" id="1.10.10.10">
    <property type="entry name" value="Winged helix-like DNA-binding domain superfamily/Winged helix DNA-binding domain"/>
    <property type="match status" value="4"/>
</dbReference>
<dbReference type="NCBIfam" id="NF010733">
    <property type="entry name" value="PRK14135.1"/>
    <property type="match status" value="1"/>
</dbReference>
<proteinExistence type="inferred from homology"/>
<protein>
    <recommendedName>
        <fullName evidence="3 5">Regulatory protein RecX</fullName>
    </recommendedName>
</protein>
<dbReference type="GO" id="GO:0005737">
    <property type="term" value="C:cytoplasm"/>
    <property type="evidence" value="ECO:0007669"/>
    <property type="project" value="UniProtKB-SubCell"/>
</dbReference>
<dbReference type="AlphaFoldDB" id="A0A5B8Z2B1"/>
<evidence type="ECO:0000313" key="10">
    <source>
        <dbReference type="Proteomes" id="UP000321555"/>
    </source>
</evidence>
<evidence type="ECO:0000259" key="6">
    <source>
        <dbReference type="Pfam" id="PF02631"/>
    </source>
</evidence>
<evidence type="ECO:0000256" key="1">
    <source>
        <dbReference type="ARBA" id="ARBA00004496"/>
    </source>
</evidence>
<gene>
    <name evidence="5 9" type="primary">recX</name>
    <name evidence="9" type="ORF">FSZ17_06510</name>
</gene>
<organism evidence="9 10">
    <name type="scientific">Cytobacillus dafuensis</name>
    <name type="common">Bacillus dafuensis</name>
    <dbReference type="NCBI Taxonomy" id="1742359"/>
    <lineage>
        <taxon>Bacteria</taxon>
        <taxon>Bacillati</taxon>
        <taxon>Bacillota</taxon>
        <taxon>Bacilli</taxon>
        <taxon>Bacillales</taxon>
        <taxon>Bacillaceae</taxon>
        <taxon>Cytobacillus</taxon>
    </lineage>
</organism>
<dbReference type="Pfam" id="PF02631">
    <property type="entry name" value="RecX_HTH2"/>
    <property type="match status" value="1"/>
</dbReference>
<dbReference type="PANTHER" id="PTHR33602:SF1">
    <property type="entry name" value="REGULATORY PROTEIN RECX FAMILY PROTEIN"/>
    <property type="match status" value="1"/>
</dbReference>
<dbReference type="InterPro" id="IPR053926">
    <property type="entry name" value="RecX_HTH_1st"/>
</dbReference>
<dbReference type="KEGG" id="bda:FSZ17_06510"/>
<feature type="domain" description="RecX second three-helical" evidence="6">
    <location>
        <begin position="108"/>
        <end position="149"/>
    </location>
</feature>
<keyword evidence="10" id="KW-1185">Reference proteome</keyword>
<feature type="domain" description="RecX third three-helical" evidence="7">
    <location>
        <begin position="155"/>
        <end position="202"/>
    </location>
</feature>
<dbReference type="Proteomes" id="UP000321555">
    <property type="component" value="Chromosome"/>
</dbReference>
<dbReference type="HAMAP" id="MF_01114">
    <property type="entry name" value="RecX"/>
    <property type="match status" value="1"/>
</dbReference>
<dbReference type="InterPro" id="IPR053924">
    <property type="entry name" value="RecX_HTH_2nd"/>
</dbReference>
<dbReference type="GO" id="GO:0006282">
    <property type="term" value="P:regulation of DNA repair"/>
    <property type="evidence" value="ECO:0007669"/>
    <property type="project" value="UniProtKB-UniRule"/>
</dbReference>
<feature type="domain" description="RecX first three-helical" evidence="8">
    <location>
        <begin position="62"/>
        <end position="101"/>
    </location>
</feature>
<dbReference type="EMBL" id="CP042593">
    <property type="protein sequence ID" value="QED46947.1"/>
    <property type="molecule type" value="Genomic_DNA"/>
</dbReference>
<dbReference type="InterPro" id="IPR053925">
    <property type="entry name" value="RecX_HTH_3rd"/>
</dbReference>
<sequence length="266" mass="31698">MPIITKISVQQKKNDRYNIFLDEKYAFSVDEDVLIKHQLKKGMEVDEFSLSEIAYQDDIRKAYNTSIQYLSRRMRSEKEVRQYLKEKEVDEIIVQEVVHKLYEYRFLDDKEFAIAYVRTLMNTTDKGSGLIRGELREKGISEQLINAALRELPYEKEFEAAMKLSYKFVQKNKTDSSRIMKQKLEQMLMRKGYSHELIQAVVAESEIDKAEDVEMDALRKHAEKTHRKYSNLINSYEYEQKMKQALYRKGFSIDLIEKIIHEYKDI</sequence>
<dbReference type="Pfam" id="PF21982">
    <property type="entry name" value="RecX_HTH1"/>
    <property type="match status" value="1"/>
</dbReference>
<evidence type="ECO:0000256" key="4">
    <source>
        <dbReference type="ARBA" id="ARBA00022490"/>
    </source>
</evidence>
<comment type="function">
    <text evidence="5">Modulates RecA activity.</text>
</comment>
<name>A0A5B8Z2B1_CYTDA</name>
<feature type="domain" description="RecX third three-helical" evidence="7">
    <location>
        <begin position="212"/>
        <end position="260"/>
    </location>
</feature>
<dbReference type="InterPro" id="IPR036388">
    <property type="entry name" value="WH-like_DNA-bd_sf"/>
</dbReference>
<comment type="similarity">
    <text evidence="2 5">Belongs to the RecX family.</text>
</comment>
<dbReference type="InterPro" id="IPR003783">
    <property type="entry name" value="Regulatory_RecX"/>
</dbReference>
<evidence type="ECO:0000256" key="3">
    <source>
        <dbReference type="ARBA" id="ARBA00018111"/>
    </source>
</evidence>
<evidence type="ECO:0000259" key="7">
    <source>
        <dbReference type="Pfam" id="PF21981"/>
    </source>
</evidence>
<reference evidence="10" key="1">
    <citation type="submission" date="2019-08" db="EMBL/GenBank/DDBJ databases">
        <authorList>
            <person name="Zheng X."/>
        </authorList>
    </citation>
    <scope>NUCLEOTIDE SEQUENCE [LARGE SCALE GENOMIC DNA]</scope>
    <source>
        <strain evidence="10">FJAT-25496</strain>
    </source>
</reference>
<comment type="subcellular location">
    <subcellularLocation>
        <location evidence="1 5">Cytoplasm</location>
    </subcellularLocation>
</comment>
<evidence type="ECO:0000313" key="9">
    <source>
        <dbReference type="EMBL" id="QED46947.1"/>
    </source>
</evidence>
<evidence type="ECO:0000256" key="5">
    <source>
        <dbReference type="HAMAP-Rule" id="MF_01114"/>
    </source>
</evidence>
<dbReference type="PANTHER" id="PTHR33602">
    <property type="entry name" value="REGULATORY PROTEIN RECX FAMILY PROTEIN"/>
    <property type="match status" value="1"/>
</dbReference>
<dbReference type="STRING" id="1742359.GCA_001439625_04066"/>
<evidence type="ECO:0000259" key="8">
    <source>
        <dbReference type="Pfam" id="PF21982"/>
    </source>
</evidence>
<evidence type="ECO:0000256" key="2">
    <source>
        <dbReference type="ARBA" id="ARBA00009695"/>
    </source>
</evidence>
<keyword evidence="4 5" id="KW-0963">Cytoplasm</keyword>
<dbReference type="OrthoDB" id="5421057at2"/>
<accession>A0A5B8Z2B1</accession>
<dbReference type="Pfam" id="PF21981">
    <property type="entry name" value="RecX_HTH3"/>
    <property type="match status" value="2"/>
</dbReference>